<dbReference type="SUPFAM" id="SSF56672">
    <property type="entry name" value="DNA/RNA polymerases"/>
    <property type="match status" value="1"/>
</dbReference>
<evidence type="ECO:0000313" key="3">
    <source>
        <dbReference type="EMBL" id="SPC83102.1"/>
    </source>
</evidence>
<feature type="compositionally biased region" description="Polar residues" evidence="1">
    <location>
        <begin position="117"/>
        <end position="130"/>
    </location>
</feature>
<dbReference type="PROSITE" id="PS50878">
    <property type="entry name" value="RT_POL"/>
    <property type="match status" value="1"/>
</dbReference>
<dbReference type="Pfam" id="PF00078">
    <property type="entry name" value="RVT_1"/>
    <property type="match status" value="1"/>
</dbReference>
<proteinExistence type="predicted"/>
<dbReference type="AlphaFoldDB" id="A0A2N9F7G7"/>
<sequence length="783" mass="88005">MAQKPSTEPKAQKRKGKSNPPGHQVQVHGSISQSPEKWRRAGPPHHPVVHGGLPSSPQQTQSRKRSAAALAAVSDEEDDEEDEGWEEGIRGWLADQKILRLKLTSPLELTPKAPEIQLTNNNPRDTSRSPVDQRALEGNAPSATKWSTTLGVEFWTQHPPYTNPARIKPSRGLVVVGVPETVTLNMIAVLLQAFRSEEVQMHPNKAPGLDEEFIEASKMQDSSQGAVLGNKAAKMLAGYSKENKEPPVWLEEGPAFLLPIEKEGGRRGSTSAPNFLKEILFDLGAVDLSFAGNKFTWFNKRLGLSVLSKIGLGIQDAELLFKNPGIKRKKNTIEALKSDQGSWITEAKEIKKHLSSKFNELFKEDEVEFPADLHNLITPNISVEDNDDLCKIPSTEEINAALFDVVKAISSFFHSSKMFKEVNESLIVLIPKVPIPTTANNYRPIGLCNVVCKIIAKLLVDKLRPFLQRLISHCQSAFIPSRWIAENEVIVQELLHSFKQRKVKVGVIAVKLDLQKAYDRLNWPFLQVVLNKFGFDDRFIKWIMECVSSVSHTILVNGGKTDQIFPSRGVRQGDPLSPYLFIMCQDVLSRMLDREILAGRLSGVKASRTNPAITHIMYADDIVAFSKANSREATILTEWLEKYCSWSGQLINRNKSGVFFSKHTKKPMQRSLKCLLQMKAIKKDSFYLGSPMFLTGAKTKDFYFLLDKALPTYTMSTFEVPTTIWTKIDSATRRFWWNPKTSSGSHLALKSWEALCLPHKQGGLGFRKRKEFKMALGQRWLGW</sequence>
<protein>
    <recommendedName>
        <fullName evidence="2">Reverse transcriptase domain-containing protein</fullName>
    </recommendedName>
</protein>
<feature type="domain" description="Reverse transcriptase" evidence="2">
    <location>
        <begin position="411"/>
        <end position="692"/>
    </location>
</feature>
<dbReference type="EMBL" id="OIVN01000623">
    <property type="protein sequence ID" value="SPC83102.1"/>
    <property type="molecule type" value="Genomic_DNA"/>
</dbReference>
<gene>
    <name evidence="3" type="ORF">FSB_LOCUS10984</name>
</gene>
<feature type="compositionally biased region" description="Acidic residues" evidence="1">
    <location>
        <begin position="74"/>
        <end position="86"/>
    </location>
</feature>
<evidence type="ECO:0000259" key="2">
    <source>
        <dbReference type="PROSITE" id="PS50878"/>
    </source>
</evidence>
<reference evidence="3" key="1">
    <citation type="submission" date="2018-02" db="EMBL/GenBank/DDBJ databases">
        <authorList>
            <person name="Cohen D.B."/>
            <person name="Kent A.D."/>
        </authorList>
    </citation>
    <scope>NUCLEOTIDE SEQUENCE</scope>
</reference>
<dbReference type="InterPro" id="IPR043502">
    <property type="entry name" value="DNA/RNA_pol_sf"/>
</dbReference>
<evidence type="ECO:0000256" key="1">
    <source>
        <dbReference type="SAM" id="MobiDB-lite"/>
    </source>
</evidence>
<feature type="region of interest" description="Disordered" evidence="1">
    <location>
        <begin position="112"/>
        <end position="143"/>
    </location>
</feature>
<name>A0A2N9F7G7_FAGSY</name>
<organism evidence="3">
    <name type="scientific">Fagus sylvatica</name>
    <name type="common">Beechnut</name>
    <dbReference type="NCBI Taxonomy" id="28930"/>
    <lineage>
        <taxon>Eukaryota</taxon>
        <taxon>Viridiplantae</taxon>
        <taxon>Streptophyta</taxon>
        <taxon>Embryophyta</taxon>
        <taxon>Tracheophyta</taxon>
        <taxon>Spermatophyta</taxon>
        <taxon>Magnoliopsida</taxon>
        <taxon>eudicotyledons</taxon>
        <taxon>Gunneridae</taxon>
        <taxon>Pentapetalae</taxon>
        <taxon>rosids</taxon>
        <taxon>fabids</taxon>
        <taxon>Fagales</taxon>
        <taxon>Fagaceae</taxon>
        <taxon>Fagus</taxon>
    </lineage>
</organism>
<dbReference type="PANTHER" id="PTHR19446">
    <property type="entry name" value="REVERSE TRANSCRIPTASES"/>
    <property type="match status" value="1"/>
</dbReference>
<dbReference type="CDD" id="cd01650">
    <property type="entry name" value="RT_nLTR_like"/>
    <property type="match status" value="1"/>
</dbReference>
<feature type="region of interest" description="Disordered" evidence="1">
    <location>
        <begin position="1"/>
        <end position="87"/>
    </location>
</feature>
<accession>A0A2N9F7G7</accession>
<dbReference type="InterPro" id="IPR000477">
    <property type="entry name" value="RT_dom"/>
</dbReference>